<organism evidence="1 2">
    <name type="scientific">Microthlaspi erraticum</name>
    <dbReference type="NCBI Taxonomy" id="1685480"/>
    <lineage>
        <taxon>Eukaryota</taxon>
        <taxon>Viridiplantae</taxon>
        <taxon>Streptophyta</taxon>
        <taxon>Embryophyta</taxon>
        <taxon>Tracheophyta</taxon>
        <taxon>Spermatophyta</taxon>
        <taxon>Magnoliopsida</taxon>
        <taxon>eudicotyledons</taxon>
        <taxon>Gunneridae</taxon>
        <taxon>Pentapetalae</taxon>
        <taxon>rosids</taxon>
        <taxon>malvids</taxon>
        <taxon>Brassicales</taxon>
        <taxon>Brassicaceae</taxon>
        <taxon>Coluteocarpeae</taxon>
        <taxon>Microthlaspi</taxon>
    </lineage>
</organism>
<dbReference type="Proteomes" id="UP000467841">
    <property type="component" value="Unassembled WGS sequence"/>
</dbReference>
<evidence type="ECO:0000313" key="1">
    <source>
        <dbReference type="EMBL" id="CAA7018115.1"/>
    </source>
</evidence>
<keyword evidence="2" id="KW-1185">Reference proteome</keyword>
<name>A0A6D2HPT8_9BRAS</name>
<gene>
    <name evidence="1" type="ORF">MERR_LOCUS5350</name>
</gene>
<dbReference type="AlphaFoldDB" id="A0A6D2HPT8"/>
<comment type="caution">
    <text evidence="1">The sequence shown here is derived from an EMBL/GenBank/DDBJ whole genome shotgun (WGS) entry which is preliminary data.</text>
</comment>
<evidence type="ECO:0000313" key="2">
    <source>
        <dbReference type="Proteomes" id="UP000467841"/>
    </source>
</evidence>
<proteinExistence type="predicted"/>
<dbReference type="EMBL" id="CACVBM020000352">
    <property type="protein sequence ID" value="CAA7018115.1"/>
    <property type="molecule type" value="Genomic_DNA"/>
</dbReference>
<protein>
    <submittedName>
        <fullName evidence="1">Uncharacterized protein</fullName>
    </submittedName>
</protein>
<sequence length="142" mass="15512">MLFLYNCGELRVGQRSLEGPANGVCELELEPPIQLLVFNEEVGLAKLDVHPPGSVPSLSWCLPCKEGVGKALCTYLSTGLLIEQPWTLRKSTPSAIVAQTFGAHFLDIPMVPFSIVEPNKISKLPEGDHLFLLAKNVIHPQP</sequence>
<accession>A0A6D2HPT8</accession>
<reference evidence="1" key="1">
    <citation type="submission" date="2020-01" db="EMBL/GenBank/DDBJ databases">
        <authorList>
            <person name="Mishra B."/>
        </authorList>
    </citation>
    <scope>NUCLEOTIDE SEQUENCE [LARGE SCALE GENOMIC DNA]</scope>
</reference>